<evidence type="ECO:0000256" key="6">
    <source>
        <dbReference type="ARBA" id="ARBA00022989"/>
    </source>
</evidence>
<name>A0A9R1VBF0_LACSA</name>
<dbReference type="InterPro" id="IPR022764">
    <property type="entry name" value="Peptidase_S54_rhomboid_dom"/>
</dbReference>
<keyword evidence="7 8" id="KW-0472">Membrane</keyword>
<evidence type="ECO:0000313" key="11">
    <source>
        <dbReference type="Proteomes" id="UP000235145"/>
    </source>
</evidence>
<dbReference type="PANTHER" id="PTHR43066:SF1">
    <property type="entry name" value="RHOMBOID PROTEIN 2"/>
    <property type="match status" value="1"/>
</dbReference>
<evidence type="ECO:0000313" key="10">
    <source>
        <dbReference type="EMBL" id="KAJ0202304.1"/>
    </source>
</evidence>
<feature type="transmembrane region" description="Helical" evidence="8">
    <location>
        <begin position="44"/>
        <end position="63"/>
    </location>
</feature>
<dbReference type="GO" id="GO:0016020">
    <property type="term" value="C:membrane"/>
    <property type="evidence" value="ECO:0007669"/>
    <property type="project" value="UniProtKB-SubCell"/>
</dbReference>
<comment type="similarity">
    <text evidence="2">Belongs to the peptidase S54 family.</text>
</comment>
<feature type="domain" description="Peptidase S54 rhomboid" evidence="9">
    <location>
        <begin position="22"/>
        <end position="114"/>
    </location>
</feature>
<feature type="transmembrane region" description="Helical" evidence="8">
    <location>
        <begin position="13"/>
        <end position="32"/>
    </location>
</feature>
<reference evidence="10 11" key="1">
    <citation type="journal article" date="2017" name="Nat. Commun.">
        <title>Genome assembly with in vitro proximity ligation data and whole-genome triplication in lettuce.</title>
        <authorList>
            <person name="Reyes-Chin-Wo S."/>
            <person name="Wang Z."/>
            <person name="Yang X."/>
            <person name="Kozik A."/>
            <person name="Arikit S."/>
            <person name="Song C."/>
            <person name="Xia L."/>
            <person name="Froenicke L."/>
            <person name="Lavelle D.O."/>
            <person name="Truco M.J."/>
            <person name="Xia R."/>
            <person name="Zhu S."/>
            <person name="Xu C."/>
            <person name="Xu H."/>
            <person name="Xu X."/>
            <person name="Cox K."/>
            <person name="Korf I."/>
            <person name="Meyers B.C."/>
            <person name="Michelmore R.W."/>
        </authorList>
    </citation>
    <scope>NUCLEOTIDE SEQUENCE [LARGE SCALE GENOMIC DNA]</scope>
    <source>
        <strain evidence="11">cv. Salinas</strain>
        <tissue evidence="10">Seedlings</tissue>
    </source>
</reference>
<keyword evidence="3" id="KW-0645">Protease</keyword>
<dbReference type="PANTHER" id="PTHR43066">
    <property type="entry name" value="RHOMBOID-RELATED PROTEIN"/>
    <property type="match status" value="1"/>
</dbReference>
<evidence type="ECO:0000256" key="2">
    <source>
        <dbReference type="ARBA" id="ARBA00009045"/>
    </source>
</evidence>
<evidence type="ECO:0000256" key="3">
    <source>
        <dbReference type="ARBA" id="ARBA00022670"/>
    </source>
</evidence>
<dbReference type="EMBL" id="NBSK02000006">
    <property type="protein sequence ID" value="KAJ0202304.1"/>
    <property type="molecule type" value="Genomic_DNA"/>
</dbReference>
<dbReference type="GO" id="GO:0006508">
    <property type="term" value="P:proteolysis"/>
    <property type="evidence" value="ECO:0007669"/>
    <property type="project" value="UniProtKB-KW"/>
</dbReference>
<dbReference type="Pfam" id="PF01694">
    <property type="entry name" value="Rhomboid"/>
    <property type="match status" value="1"/>
</dbReference>
<evidence type="ECO:0000256" key="8">
    <source>
        <dbReference type="SAM" id="Phobius"/>
    </source>
</evidence>
<keyword evidence="6 8" id="KW-1133">Transmembrane helix</keyword>
<protein>
    <recommendedName>
        <fullName evidence="9">Peptidase S54 rhomboid domain-containing protein</fullName>
    </recommendedName>
</protein>
<evidence type="ECO:0000259" key="9">
    <source>
        <dbReference type="Pfam" id="PF01694"/>
    </source>
</evidence>
<accession>A0A9R1VBF0</accession>
<keyword evidence="4 8" id="KW-0812">Transmembrane</keyword>
<dbReference type="InterPro" id="IPR035952">
    <property type="entry name" value="Rhomboid-like_sf"/>
</dbReference>
<keyword evidence="11" id="KW-1185">Reference proteome</keyword>
<comment type="caution">
    <text evidence="10">The sequence shown here is derived from an EMBL/GenBank/DDBJ whole genome shotgun (WGS) entry which is preliminary data.</text>
</comment>
<dbReference type="GO" id="GO:0004252">
    <property type="term" value="F:serine-type endopeptidase activity"/>
    <property type="evidence" value="ECO:0000318"/>
    <property type="project" value="GO_Central"/>
</dbReference>
<sequence length="180" mass="19822">MLISSLRAGSAEFTSMVATLLGLSQGITLLLAKSLLLFDYETAYYHEYSVGFSGVLFAMKVVLNSHSDGYTNLHGFVVPAKHAAWAELVLIQLLVPNVSFLGHLGGILAGIVYLRLKKAPSPLATMVKGLTSLVRSLHMRIWQQSPPRQRRTSAVAGGIWRCRACTYDNSGWLSVWDRAW</sequence>
<gene>
    <name evidence="10" type="ORF">LSAT_V11C600322780</name>
</gene>
<evidence type="ECO:0000256" key="1">
    <source>
        <dbReference type="ARBA" id="ARBA00004141"/>
    </source>
</evidence>
<evidence type="ECO:0000256" key="4">
    <source>
        <dbReference type="ARBA" id="ARBA00022692"/>
    </source>
</evidence>
<proteinExistence type="inferred from homology"/>
<evidence type="ECO:0000256" key="5">
    <source>
        <dbReference type="ARBA" id="ARBA00022801"/>
    </source>
</evidence>
<dbReference type="Gene3D" id="1.20.1540.10">
    <property type="entry name" value="Rhomboid-like"/>
    <property type="match status" value="1"/>
</dbReference>
<comment type="subcellular location">
    <subcellularLocation>
        <location evidence="1">Membrane</location>
        <topology evidence="1">Multi-pass membrane protein</topology>
    </subcellularLocation>
</comment>
<keyword evidence="5" id="KW-0378">Hydrolase</keyword>
<organism evidence="10 11">
    <name type="scientific">Lactuca sativa</name>
    <name type="common">Garden lettuce</name>
    <dbReference type="NCBI Taxonomy" id="4236"/>
    <lineage>
        <taxon>Eukaryota</taxon>
        <taxon>Viridiplantae</taxon>
        <taxon>Streptophyta</taxon>
        <taxon>Embryophyta</taxon>
        <taxon>Tracheophyta</taxon>
        <taxon>Spermatophyta</taxon>
        <taxon>Magnoliopsida</taxon>
        <taxon>eudicotyledons</taxon>
        <taxon>Gunneridae</taxon>
        <taxon>Pentapetalae</taxon>
        <taxon>asterids</taxon>
        <taxon>campanulids</taxon>
        <taxon>Asterales</taxon>
        <taxon>Asteraceae</taxon>
        <taxon>Cichorioideae</taxon>
        <taxon>Cichorieae</taxon>
        <taxon>Lactucinae</taxon>
        <taxon>Lactuca</taxon>
    </lineage>
</organism>
<feature type="transmembrane region" description="Helical" evidence="8">
    <location>
        <begin position="83"/>
        <end position="116"/>
    </location>
</feature>
<dbReference type="SUPFAM" id="SSF144091">
    <property type="entry name" value="Rhomboid-like"/>
    <property type="match status" value="1"/>
</dbReference>
<dbReference type="AlphaFoldDB" id="A0A9R1VBF0"/>
<evidence type="ECO:0000256" key="7">
    <source>
        <dbReference type="ARBA" id="ARBA00023136"/>
    </source>
</evidence>
<dbReference type="Proteomes" id="UP000235145">
    <property type="component" value="Unassembled WGS sequence"/>
</dbReference>